<gene>
    <name evidence="2" type="ORF">FPY71_16375</name>
</gene>
<evidence type="ECO:0000313" key="2">
    <source>
        <dbReference type="EMBL" id="KAA0968645.1"/>
    </source>
</evidence>
<dbReference type="SUPFAM" id="SSF53756">
    <property type="entry name" value="UDP-Glycosyltransferase/glycogen phosphorylase"/>
    <property type="match status" value="1"/>
</dbReference>
<dbReference type="OrthoDB" id="9802525at2"/>
<dbReference type="GO" id="GO:0016757">
    <property type="term" value="F:glycosyltransferase activity"/>
    <property type="evidence" value="ECO:0007669"/>
    <property type="project" value="TreeGrafter"/>
</dbReference>
<dbReference type="PANTHER" id="PTHR45947:SF3">
    <property type="entry name" value="SULFOQUINOVOSYL TRANSFERASE SQD2"/>
    <property type="match status" value="1"/>
</dbReference>
<name>A0A5B0DRL1_9HYPH</name>
<proteinExistence type="predicted"/>
<dbReference type="InterPro" id="IPR050194">
    <property type="entry name" value="Glycosyltransferase_grp1"/>
</dbReference>
<evidence type="ECO:0000313" key="3">
    <source>
        <dbReference type="Proteomes" id="UP000324738"/>
    </source>
</evidence>
<dbReference type="Pfam" id="PF13439">
    <property type="entry name" value="Glyco_transf_4"/>
    <property type="match status" value="1"/>
</dbReference>
<reference evidence="2 3" key="1">
    <citation type="submission" date="2019-08" db="EMBL/GenBank/DDBJ databases">
        <title>Aureimonas fodiniaquatilis sp. nov., isolated from a coal mine wastewater.</title>
        <authorList>
            <person name="Kim W."/>
        </authorList>
    </citation>
    <scope>NUCLEOTIDE SEQUENCE [LARGE SCALE GENOMIC DNA]</scope>
    <source>
        <strain evidence="2 3">CAU 1482</strain>
    </source>
</reference>
<sequence>MRILIATDAWHPQINGVVRVFDTTARLLREGGDDVKIIEPGMFPTVPAPGYKEVRLAVAPGHKIGRIIEDYQPDAIHVPVEGPIGLAARNYCRKRGLPFTTSFHTKYGDYLEKRIGGGIDFAYAVQRWFHNGGNRIMVQTKTLEEQLDERGFHNIAAWGRAVDAKAFYPCRDDPQFDKDFLDLPRPIFLYLGRVAREKNLEAFLDLDLPGTKLVVGDGPQLGALKTRYPAVHFTGYRTGEDLARHFSAADVFVFPSRFDTFGLVILEALACGTPVAAFPVPGPADIIGQSPHGVLSEDLRSAALEALKIDRAGCRKFAEGFSWQECTAQFRTNLMTIPKEKWADAGHGEMRAAE</sequence>
<dbReference type="EMBL" id="VTWH01000005">
    <property type="protein sequence ID" value="KAA0968645.1"/>
    <property type="molecule type" value="Genomic_DNA"/>
</dbReference>
<accession>A0A5B0DRL1</accession>
<dbReference type="CDD" id="cd03814">
    <property type="entry name" value="GT4-like"/>
    <property type="match status" value="1"/>
</dbReference>
<dbReference type="Pfam" id="PF13692">
    <property type="entry name" value="Glyco_trans_1_4"/>
    <property type="match status" value="1"/>
</dbReference>
<keyword evidence="2" id="KW-0808">Transferase</keyword>
<dbReference type="InterPro" id="IPR028098">
    <property type="entry name" value="Glyco_trans_4-like_N"/>
</dbReference>
<evidence type="ECO:0000259" key="1">
    <source>
        <dbReference type="Pfam" id="PF13439"/>
    </source>
</evidence>
<feature type="domain" description="Glycosyltransferase subfamily 4-like N-terminal" evidence="1">
    <location>
        <begin position="14"/>
        <end position="164"/>
    </location>
</feature>
<dbReference type="PANTHER" id="PTHR45947">
    <property type="entry name" value="SULFOQUINOVOSYL TRANSFERASE SQD2"/>
    <property type="match status" value="1"/>
</dbReference>
<dbReference type="Proteomes" id="UP000324738">
    <property type="component" value="Unassembled WGS sequence"/>
</dbReference>
<dbReference type="Gene3D" id="3.40.50.2000">
    <property type="entry name" value="Glycogen Phosphorylase B"/>
    <property type="match status" value="2"/>
</dbReference>
<organism evidence="2 3">
    <name type="scientific">Aureimonas fodinaquatilis</name>
    <dbReference type="NCBI Taxonomy" id="2565783"/>
    <lineage>
        <taxon>Bacteria</taxon>
        <taxon>Pseudomonadati</taxon>
        <taxon>Pseudomonadota</taxon>
        <taxon>Alphaproteobacteria</taxon>
        <taxon>Hyphomicrobiales</taxon>
        <taxon>Aurantimonadaceae</taxon>
        <taxon>Aureimonas</taxon>
    </lineage>
</organism>
<protein>
    <submittedName>
        <fullName evidence="2">Glycosyltransferase family 1 protein</fullName>
    </submittedName>
</protein>
<dbReference type="AlphaFoldDB" id="A0A5B0DRL1"/>
<keyword evidence="3" id="KW-1185">Reference proteome</keyword>
<comment type="caution">
    <text evidence="2">The sequence shown here is derived from an EMBL/GenBank/DDBJ whole genome shotgun (WGS) entry which is preliminary data.</text>
</comment>